<evidence type="ECO:0000256" key="1">
    <source>
        <dbReference type="SAM" id="MobiDB-lite"/>
    </source>
</evidence>
<dbReference type="EMBL" id="CP147404">
    <property type="protein sequence ID" value="WXB92959.1"/>
    <property type="molecule type" value="Genomic_DNA"/>
</dbReference>
<feature type="region of interest" description="Disordered" evidence="1">
    <location>
        <begin position="181"/>
        <end position="203"/>
    </location>
</feature>
<organism evidence="2 3">
    <name type="scientific">Bacillus kandeliae</name>
    <dbReference type="NCBI Taxonomy" id="3129297"/>
    <lineage>
        <taxon>Bacteria</taxon>
        <taxon>Bacillati</taxon>
        <taxon>Bacillota</taxon>
        <taxon>Bacilli</taxon>
        <taxon>Bacillales</taxon>
        <taxon>Bacillaceae</taxon>
        <taxon>Bacillus</taxon>
    </lineage>
</organism>
<reference evidence="2 3" key="1">
    <citation type="submission" date="2024-02" db="EMBL/GenBank/DDBJ databases">
        <title>Seven novel Bacillus-like species.</title>
        <authorList>
            <person name="Liu G."/>
        </authorList>
    </citation>
    <scope>NUCLEOTIDE SEQUENCE [LARGE SCALE GENOMIC DNA]</scope>
    <source>
        <strain evidence="2 3">FJAT-52991</strain>
    </source>
</reference>
<gene>
    <name evidence="2" type="primary">spoIIR</name>
    <name evidence="2" type="ORF">WDJ61_17310</name>
</gene>
<evidence type="ECO:0000313" key="3">
    <source>
        <dbReference type="Proteomes" id="UP001387364"/>
    </source>
</evidence>
<dbReference type="Proteomes" id="UP001387364">
    <property type="component" value="Chromosome"/>
</dbReference>
<keyword evidence="3" id="KW-1185">Reference proteome</keyword>
<evidence type="ECO:0000313" key="2">
    <source>
        <dbReference type="EMBL" id="WXB92959.1"/>
    </source>
</evidence>
<name>A0ABZ2N5V4_9BACI</name>
<dbReference type="NCBIfam" id="TIGR02837">
    <property type="entry name" value="spore_II_R"/>
    <property type="match status" value="1"/>
</dbReference>
<feature type="compositionally biased region" description="Acidic residues" evidence="1">
    <location>
        <begin position="186"/>
        <end position="198"/>
    </location>
</feature>
<proteinExistence type="predicted"/>
<sequence length="223" mass="25239">MNKLLAGLYLFTLSIATIVSLYIPEQAAQADETIIIPKEAIRLRILANSDNDEDQQLKRKIRDDVNKEITKWVADLESLPKARQLLKEKLPEIQKIALKRAQKEGSKEAIKVEFGQAKFPTKLYGNFLYPAGEYEAIIITIGEGQGANWWCVLYPPLCFVDFSNGMAVSPGVEEPVELEKNVEPSATEEVEEETEEVEPVYAEGETETPKIKFMIVEMFKDEK</sequence>
<accession>A0ABZ2N5V4</accession>
<protein>
    <submittedName>
        <fullName evidence="2">Stage II sporulation protein R</fullName>
    </submittedName>
</protein>
<dbReference type="RefSeq" id="WP_338752010.1">
    <property type="nucleotide sequence ID" value="NZ_CP147404.1"/>
</dbReference>
<dbReference type="Pfam" id="PF09551">
    <property type="entry name" value="Spore_II_R"/>
    <property type="match status" value="1"/>
</dbReference>
<dbReference type="InterPro" id="IPR014202">
    <property type="entry name" value="Spore_II_R"/>
</dbReference>